<evidence type="ECO:0000313" key="2">
    <source>
        <dbReference type="Proteomes" id="UP001164746"/>
    </source>
</evidence>
<evidence type="ECO:0000313" key="1">
    <source>
        <dbReference type="EMBL" id="WAR24259.1"/>
    </source>
</evidence>
<keyword evidence="2" id="KW-1185">Reference proteome</keyword>
<protein>
    <submittedName>
        <fullName evidence="1">Uncharacterized protein</fullName>
    </submittedName>
</protein>
<sequence>DCIPERDIIDYHISPYCDAFLDFLLSANLCILNGRNCIKNDYTSISTKGCAVVDYCLVPYEQLNRYEHFNLLQKSTGINTLDRITIPDHSVLQWTLSMTNFKNVDSINTSVVNGKLNKSKIIHDRQNIPEVFMNNHDMYELLKEKINLLEADRDRQEHIDNSYTEFLDILNSQMKTHLNPREINLNVNNTKNKRVNKPWWNEDLSVEWKGVCVSEKLWLNCKIRSQKNLLKAIFMNKRKLFDKNVKRRKRAHWHDEQSKLLKACENTNKSDFWKDIGKIGIGCERNKSIPIEVLLADGSVSTLPQDVLNKWKNSFEKLYNVPNINNEPGCAVVDYCLVPYEQLNRYEHFNLLQKSTGINTLDRITIPDHSVLQWTLSMTNFKNVDSINTSVVNGKLNKSKIIHDRQNIPEVFMNNHDMYELLKEKINLLEADRDRQEHIDNSYTEFLDILNSQMKTHLNPREINLNVNNTKNKRVNKPWWNEDLSVEWKGVCVSEKLWLNCKIRSQKNLLKAIFMNKRKLFDKNVKRRKRAHWHDEQSKLLKACENTNKSDFWKDIGKIGIGCERNKSIPIEVLLADGSVSTLPQDVLNKWKNSFEKLYNVPNINNE</sequence>
<proteinExistence type="predicted"/>
<feature type="non-terminal residue" evidence="1">
    <location>
        <position position="607"/>
    </location>
</feature>
<gene>
    <name evidence="1" type="ORF">MAR_037928</name>
</gene>
<dbReference type="Proteomes" id="UP001164746">
    <property type="component" value="Chromosome 13"/>
</dbReference>
<name>A0ABY7FTS7_MYAAR</name>
<feature type="non-terminal residue" evidence="1">
    <location>
        <position position="1"/>
    </location>
</feature>
<reference evidence="1" key="1">
    <citation type="submission" date="2022-11" db="EMBL/GenBank/DDBJ databases">
        <title>Centuries of genome instability and evolution in soft-shell clam transmissible cancer (bioRxiv).</title>
        <authorList>
            <person name="Hart S.F.M."/>
            <person name="Yonemitsu M.A."/>
            <person name="Giersch R.M."/>
            <person name="Beal B.F."/>
            <person name="Arriagada G."/>
            <person name="Davis B.W."/>
            <person name="Ostrander E.A."/>
            <person name="Goff S.P."/>
            <person name="Metzger M.J."/>
        </authorList>
    </citation>
    <scope>NUCLEOTIDE SEQUENCE</scope>
    <source>
        <strain evidence="1">MELC-2E11</strain>
        <tissue evidence="1">Siphon/mantle</tissue>
    </source>
</reference>
<accession>A0ABY7FTS7</accession>
<organism evidence="1 2">
    <name type="scientific">Mya arenaria</name>
    <name type="common">Soft-shell clam</name>
    <dbReference type="NCBI Taxonomy" id="6604"/>
    <lineage>
        <taxon>Eukaryota</taxon>
        <taxon>Metazoa</taxon>
        <taxon>Spiralia</taxon>
        <taxon>Lophotrochozoa</taxon>
        <taxon>Mollusca</taxon>
        <taxon>Bivalvia</taxon>
        <taxon>Autobranchia</taxon>
        <taxon>Heteroconchia</taxon>
        <taxon>Euheterodonta</taxon>
        <taxon>Imparidentia</taxon>
        <taxon>Neoheterodontei</taxon>
        <taxon>Myida</taxon>
        <taxon>Myoidea</taxon>
        <taxon>Myidae</taxon>
        <taxon>Mya</taxon>
    </lineage>
</organism>
<dbReference type="EMBL" id="CP111024">
    <property type="protein sequence ID" value="WAR24259.1"/>
    <property type="molecule type" value="Genomic_DNA"/>
</dbReference>